<keyword evidence="2" id="KW-0255">Endonuclease</keyword>
<dbReference type="GO" id="GO:0004519">
    <property type="term" value="F:endonuclease activity"/>
    <property type="evidence" value="ECO:0007669"/>
    <property type="project" value="UniProtKB-KW"/>
</dbReference>
<accession>A0ABR8BFP0</accession>
<name>A0ABR8BFP0_9NOSO</name>
<dbReference type="EMBL" id="JACJQL010000011">
    <property type="protein sequence ID" value="MBD2251665.1"/>
    <property type="molecule type" value="Genomic_DNA"/>
</dbReference>
<keyword evidence="3" id="KW-1185">Reference proteome</keyword>
<reference evidence="2 3" key="1">
    <citation type="journal article" date="2020" name="ISME J.">
        <title>Comparative genomics reveals insights into cyanobacterial evolution and habitat adaptation.</title>
        <authorList>
            <person name="Chen M.Y."/>
            <person name="Teng W.K."/>
            <person name="Zhao L."/>
            <person name="Hu C.X."/>
            <person name="Zhou Y.K."/>
            <person name="Han B.P."/>
            <person name="Song L.R."/>
            <person name="Shu W.S."/>
        </authorList>
    </citation>
    <scope>NUCLEOTIDE SEQUENCE [LARGE SCALE GENOMIC DNA]</scope>
    <source>
        <strain evidence="2 3">FACHB-3921</strain>
    </source>
</reference>
<dbReference type="Proteomes" id="UP000621307">
    <property type="component" value="Unassembled WGS sequence"/>
</dbReference>
<dbReference type="Gene3D" id="3.90.1570.10">
    <property type="entry name" value="tt1808, chain A"/>
    <property type="match status" value="1"/>
</dbReference>
<dbReference type="InterPro" id="IPR008538">
    <property type="entry name" value="Uma2"/>
</dbReference>
<keyword evidence="2" id="KW-0540">Nuclease</keyword>
<dbReference type="InterPro" id="IPR011335">
    <property type="entry name" value="Restrct_endonuc-II-like"/>
</dbReference>
<dbReference type="RefSeq" id="WP_190567368.1">
    <property type="nucleotide sequence ID" value="NZ_JACJQL010000011.1"/>
</dbReference>
<dbReference type="InterPro" id="IPR012296">
    <property type="entry name" value="Nuclease_put_TT1808"/>
</dbReference>
<protein>
    <submittedName>
        <fullName evidence="2">Uma2 family endonuclease</fullName>
    </submittedName>
</protein>
<gene>
    <name evidence="2" type="ORF">H6G14_10135</name>
</gene>
<evidence type="ECO:0000313" key="2">
    <source>
        <dbReference type="EMBL" id="MBD2251665.1"/>
    </source>
</evidence>
<keyword evidence="2" id="KW-0378">Hydrolase</keyword>
<evidence type="ECO:0000313" key="3">
    <source>
        <dbReference type="Proteomes" id="UP000621307"/>
    </source>
</evidence>
<sequence length="55" mass="6336">MSEYAVISVKEYWIVDPLKNIFTVCLLEKGSYQLIVFIENQQIISTLFPALTLIV</sequence>
<feature type="domain" description="Putative restriction endonuclease" evidence="1">
    <location>
        <begin position="1"/>
        <end position="52"/>
    </location>
</feature>
<dbReference type="SUPFAM" id="SSF52980">
    <property type="entry name" value="Restriction endonuclease-like"/>
    <property type="match status" value="1"/>
</dbReference>
<evidence type="ECO:0000259" key="1">
    <source>
        <dbReference type="Pfam" id="PF05685"/>
    </source>
</evidence>
<dbReference type="Pfam" id="PF05685">
    <property type="entry name" value="Uma2"/>
    <property type="match status" value="1"/>
</dbReference>
<proteinExistence type="predicted"/>
<organism evidence="2 3">
    <name type="scientific">Nostoc parmelioides FACHB-3921</name>
    <dbReference type="NCBI Taxonomy" id="2692909"/>
    <lineage>
        <taxon>Bacteria</taxon>
        <taxon>Bacillati</taxon>
        <taxon>Cyanobacteriota</taxon>
        <taxon>Cyanophyceae</taxon>
        <taxon>Nostocales</taxon>
        <taxon>Nostocaceae</taxon>
        <taxon>Nostoc</taxon>
    </lineage>
</organism>
<comment type="caution">
    <text evidence="2">The sequence shown here is derived from an EMBL/GenBank/DDBJ whole genome shotgun (WGS) entry which is preliminary data.</text>
</comment>